<evidence type="ECO:0000313" key="1">
    <source>
        <dbReference type="EMBL" id="KAK9993333.1"/>
    </source>
</evidence>
<proteinExistence type="predicted"/>
<evidence type="ECO:0000313" key="2">
    <source>
        <dbReference type="Proteomes" id="UP001459277"/>
    </source>
</evidence>
<sequence length="192" mass="22126">MAAPISEEISQKIFKAMEEQSDVLKKMGSCLTKLKEAKLKKPPRVEDRGCHQQWAIRERREQASNQEATTYKALKLVNVSAIIRQQTLAYRSYTKKVCQEFSNLGMSLAQAYENLSSKGFIKLLDPTPMPNPIHHTWNLNEYCHFHQKSGHKTDNCLRLKHEIQDLIDNGTILNLNIITKPSIRKNPLPNYH</sequence>
<accession>A0AAW2C714</accession>
<evidence type="ECO:0008006" key="3">
    <source>
        <dbReference type="Google" id="ProtNLM"/>
    </source>
</evidence>
<gene>
    <name evidence="1" type="ORF">SO802_023036</name>
</gene>
<keyword evidence="2" id="KW-1185">Reference proteome</keyword>
<dbReference type="Proteomes" id="UP001459277">
    <property type="component" value="Unassembled WGS sequence"/>
</dbReference>
<name>A0AAW2C714_9ROSI</name>
<protein>
    <recommendedName>
        <fullName evidence="3">Retrotransposon gag protein</fullName>
    </recommendedName>
</protein>
<dbReference type="AlphaFoldDB" id="A0AAW2C714"/>
<reference evidence="1 2" key="1">
    <citation type="submission" date="2024-01" db="EMBL/GenBank/DDBJ databases">
        <title>A telomere-to-telomere, gap-free genome of sweet tea (Lithocarpus litseifolius).</title>
        <authorList>
            <person name="Zhou J."/>
        </authorList>
    </citation>
    <scope>NUCLEOTIDE SEQUENCE [LARGE SCALE GENOMIC DNA]</scope>
    <source>
        <strain evidence="1">Zhou-2022a</strain>
        <tissue evidence="1">Leaf</tissue>
    </source>
</reference>
<dbReference type="EMBL" id="JAZDWU010000008">
    <property type="protein sequence ID" value="KAK9993333.1"/>
    <property type="molecule type" value="Genomic_DNA"/>
</dbReference>
<comment type="caution">
    <text evidence="1">The sequence shown here is derived from an EMBL/GenBank/DDBJ whole genome shotgun (WGS) entry which is preliminary data.</text>
</comment>
<organism evidence="1 2">
    <name type="scientific">Lithocarpus litseifolius</name>
    <dbReference type="NCBI Taxonomy" id="425828"/>
    <lineage>
        <taxon>Eukaryota</taxon>
        <taxon>Viridiplantae</taxon>
        <taxon>Streptophyta</taxon>
        <taxon>Embryophyta</taxon>
        <taxon>Tracheophyta</taxon>
        <taxon>Spermatophyta</taxon>
        <taxon>Magnoliopsida</taxon>
        <taxon>eudicotyledons</taxon>
        <taxon>Gunneridae</taxon>
        <taxon>Pentapetalae</taxon>
        <taxon>rosids</taxon>
        <taxon>fabids</taxon>
        <taxon>Fagales</taxon>
        <taxon>Fagaceae</taxon>
        <taxon>Lithocarpus</taxon>
    </lineage>
</organism>